<dbReference type="EMBL" id="GBXM01078114">
    <property type="protein sequence ID" value="JAH30463.1"/>
    <property type="molecule type" value="Transcribed_RNA"/>
</dbReference>
<evidence type="ECO:0000313" key="1">
    <source>
        <dbReference type="EMBL" id="JAH30463.1"/>
    </source>
</evidence>
<reference evidence="1" key="1">
    <citation type="submission" date="2014-11" db="EMBL/GenBank/DDBJ databases">
        <authorList>
            <person name="Amaro Gonzalez C."/>
        </authorList>
    </citation>
    <scope>NUCLEOTIDE SEQUENCE</scope>
</reference>
<reference evidence="1" key="2">
    <citation type="journal article" date="2015" name="Fish Shellfish Immunol.">
        <title>Early steps in the European eel (Anguilla anguilla)-Vibrio vulnificus interaction in the gills: Role of the RtxA13 toxin.</title>
        <authorList>
            <person name="Callol A."/>
            <person name="Pajuelo D."/>
            <person name="Ebbesson L."/>
            <person name="Teles M."/>
            <person name="MacKenzie S."/>
            <person name="Amaro C."/>
        </authorList>
    </citation>
    <scope>NUCLEOTIDE SEQUENCE</scope>
</reference>
<proteinExistence type="predicted"/>
<dbReference type="AlphaFoldDB" id="A0A0E9RQ31"/>
<name>A0A0E9RQ31_ANGAN</name>
<sequence length="43" mass="5016">MLISNSSILHNHLFIYAQPHKPEFIFPNVCGREKKKSIVFESD</sequence>
<accession>A0A0E9RQ31</accession>
<organism evidence="1">
    <name type="scientific">Anguilla anguilla</name>
    <name type="common">European freshwater eel</name>
    <name type="synonym">Muraena anguilla</name>
    <dbReference type="NCBI Taxonomy" id="7936"/>
    <lineage>
        <taxon>Eukaryota</taxon>
        <taxon>Metazoa</taxon>
        <taxon>Chordata</taxon>
        <taxon>Craniata</taxon>
        <taxon>Vertebrata</taxon>
        <taxon>Euteleostomi</taxon>
        <taxon>Actinopterygii</taxon>
        <taxon>Neopterygii</taxon>
        <taxon>Teleostei</taxon>
        <taxon>Anguilliformes</taxon>
        <taxon>Anguillidae</taxon>
        <taxon>Anguilla</taxon>
    </lineage>
</organism>
<protein>
    <submittedName>
        <fullName evidence="1">Uncharacterized protein</fullName>
    </submittedName>
</protein>